<keyword evidence="2" id="KW-0233">DNA recombination</keyword>
<dbReference type="SUPFAM" id="SSF56349">
    <property type="entry name" value="DNA breaking-rejoining enzymes"/>
    <property type="match status" value="1"/>
</dbReference>
<keyword evidence="6" id="KW-1185">Reference proteome</keyword>
<accession>A0ABV0J1A1</accession>
<dbReference type="InterPro" id="IPR036271">
    <property type="entry name" value="Tet_transcr_reg_TetR-rel_C_sf"/>
</dbReference>
<organism evidence="5 6">
    <name type="scientific">Trichocoleus desertorum GB2-A4</name>
    <dbReference type="NCBI Taxonomy" id="2933944"/>
    <lineage>
        <taxon>Bacteria</taxon>
        <taxon>Bacillati</taxon>
        <taxon>Cyanobacteriota</taxon>
        <taxon>Cyanophyceae</taxon>
        <taxon>Leptolyngbyales</taxon>
        <taxon>Trichocoleusaceae</taxon>
        <taxon>Trichocoleus</taxon>
    </lineage>
</organism>
<sequence>MSAQRSLTRQRLINAAIELFTAQGVTETTTRQIAELAEVNEVTLFRHFGNKHGLLLAVLEDSGMFTQLGESLIQQANQTSNIAQTLKDYANACLQALERVPDFVRSVVGEAGQYPAENRQALGQGITEANRYVAEYLATVIHQGHLRTLLPAEKLASLLNGMLLGYAVIEFTSEFHELWESRDDFLDNLVELFLHGAVFQSEAQLEAMTAYPGEAIAPLGSESIADLPAPLVHAILQQAKKRGLQEYAIAYVLFAAGLSVSEISALQRSQQFSATQQHWLQVLRNGVRQVPVNQWILGQRYGSYTRNPLTHWLKSRKDAQSALFLSATGEPISEVEVRSQWQQMIENLLTPEGHPPRIEQAQPTWCVEMLMRGLSLEDLSMLIGWDITQLQAYVQRAKTKAALEQAIRLDQKT</sequence>
<dbReference type="RefSeq" id="WP_190431112.1">
    <property type="nucleotide sequence ID" value="NZ_JAMPKM010000001.1"/>
</dbReference>
<dbReference type="Gene3D" id="1.10.357.10">
    <property type="entry name" value="Tetracycline Repressor, domain 2"/>
    <property type="match status" value="1"/>
</dbReference>
<reference evidence="5 6" key="1">
    <citation type="submission" date="2022-04" db="EMBL/GenBank/DDBJ databases">
        <title>Positive selection, recombination, and allopatry shape intraspecific diversity of widespread and dominant cyanobacteria.</title>
        <authorList>
            <person name="Wei J."/>
            <person name="Shu W."/>
            <person name="Hu C."/>
        </authorList>
    </citation>
    <scope>NUCLEOTIDE SEQUENCE [LARGE SCALE GENOMIC DNA]</scope>
    <source>
        <strain evidence="5 6">GB2-A4</strain>
    </source>
</reference>
<evidence type="ECO:0000256" key="2">
    <source>
        <dbReference type="ARBA" id="ARBA00023172"/>
    </source>
</evidence>
<evidence type="ECO:0000259" key="4">
    <source>
        <dbReference type="PROSITE" id="PS50977"/>
    </source>
</evidence>
<proteinExistence type="predicted"/>
<dbReference type="Gene3D" id="1.10.10.60">
    <property type="entry name" value="Homeodomain-like"/>
    <property type="match status" value="1"/>
</dbReference>
<evidence type="ECO:0000313" key="6">
    <source>
        <dbReference type="Proteomes" id="UP001464891"/>
    </source>
</evidence>
<dbReference type="InterPro" id="IPR011010">
    <property type="entry name" value="DNA_brk_join_enz"/>
</dbReference>
<evidence type="ECO:0000256" key="1">
    <source>
        <dbReference type="ARBA" id="ARBA00023125"/>
    </source>
</evidence>
<dbReference type="InterPro" id="IPR050109">
    <property type="entry name" value="HTH-type_TetR-like_transc_reg"/>
</dbReference>
<protein>
    <submittedName>
        <fullName evidence="5">TetR family transcriptional regulator</fullName>
    </submittedName>
</protein>
<evidence type="ECO:0000313" key="5">
    <source>
        <dbReference type="EMBL" id="MEP0815561.1"/>
    </source>
</evidence>
<feature type="domain" description="HTH tetR-type" evidence="4">
    <location>
        <begin position="6"/>
        <end position="66"/>
    </location>
</feature>
<dbReference type="InterPro" id="IPR009057">
    <property type="entry name" value="Homeodomain-like_sf"/>
</dbReference>
<gene>
    <name evidence="5" type="ORF">NC998_00455</name>
</gene>
<comment type="caution">
    <text evidence="5">The sequence shown here is derived from an EMBL/GenBank/DDBJ whole genome shotgun (WGS) entry which is preliminary data.</text>
</comment>
<dbReference type="PRINTS" id="PR00455">
    <property type="entry name" value="HTHTETR"/>
</dbReference>
<dbReference type="PROSITE" id="PS50977">
    <property type="entry name" value="HTH_TETR_2"/>
    <property type="match status" value="1"/>
</dbReference>
<name>A0ABV0J1A1_9CYAN</name>
<dbReference type="Gene3D" id="1.10.443.10">
    <property type="entry name" value="Intergrase catalytic core"/>
    <property type="match status" value="1"/>
</dbReference>
<dbReference type="Pfam" id="PF00589">
    <property type="entry name" value="Phage_integrase"/>
    <property type="match status" value="1"/>
</dbReference>
<dbReference type="Proteomes" id="UP001464891">
    <property type="component" value="Unassembled WGS sequence"/>
</dbReference>
<dbReference type="EMBL" id="JAMPKM010000001">
    <property type="protein sequence ID" value="MEP0815561.1"/>
    <property type="molecule type" value="Genomic_DNA"/>
</dbReference>
<dbReference type="PANTHER" id="PTHR30055">
    <property type="entry name" value="HTH-TYPE TRANSCRIPTIONAL REGULATOR RUTR"/>
    <property type="match status" value="1"/>
</dbReference>
<dbReference type="SUPFAM" id="SSF46689">
    <property type="entry name" value="Homeodomain-like"/>
    <property type="match status" value="1"/>
</dbReference>
<dbReference type="InterPro" id="IPR001647">
    <property type="entry name" value="HTH_TetR"/>
</dbReference>
<keyword evidence="1 3" id="KW-0238">DNA-binding</keyword>
<dbReference type="PANTHER" id="PTHR30055:SF226">
    <property type="entry name" value="HTH-TYPE TRANSCRIPTIONAL REGULATOR PKSA"/>
    <property type="match status" value="1"/>
</dbReference>
<evidence type="ECO:0000256" key="3">
    <source>
        <dbReference type="PROSITE-ProRule" id="PRU00335"/>
    </source>
</evidence>
<dbReference type="Pfam" id="PF00440">
    <property type="entry name" value="TetR_N"/>
    <property type="match status" value="1"/>
</dbReference>
<dbReference type="SUPFAM" id="SSF48498">
    <property type="entry name" value="Tetracyclin repressor-like, C-terminal domain"/>
    <property type="match status" value="1"/>
</dbReference>
<dbReference type="InterPro" id="IPR002104">
    <property type="entry name" value="Integrase_catalytic"/>
</dbReference>
<feature type="DNA-binding region" description="H-T-H motif" evidence="3">
    <location>
        <begin position="29"/>
        <end position="48"/>
    </location>
</feature>
<dbReference type="InterPro" id="IPR013762">
    <property type="entry name" value="Integrase-like_cat_sf"/>
</dbReference>